<dbReference type="Pfam" id="PF00512">
    <property type="entry name" value="HisKA"/>
    <property type="match status" value="1"/>
</dbReference>
<dbReference type="Gene3D" id="1.10.8.500">
    <property type="entry name" value="HAMP domain in histidine kinase"/>
    <property type="match status" value="1"/>
</dbReference>
<proteinExistence type="predicted"/>
<keyword evidence="7 14" id="KW-0812">Transmembrane</keyword>
<dbReference type="PANTHER" id="PTHR45528:SF1">
    <property type="entry name" value="SENSOR HISTIDINE KINASE CPXA"/>
    <property type="match status" value="1"/>
</dbReference>
<evidence type="ECO:0000256" key="8">
    <source>
        <dbReference type="ARBA" id="ARBA00022741"/>
    </source>
</evidence>
<dbReference type="InterPro" id="IPR036097">
    <property type="entry name" value="HisK_dim/P_sf"/>
</dbReference>
<dbReference type="SUPFAM" id="SSF47384">
    <property type="entry name" value="Homodimeric domain of signal transducing histidine kinase"/>
    <property type="match status" value="1"/>
</dbReference>
<dbReference type="InterPro" id="IPR003661">
    <property type="entry name" value="HisK_dim/P_dom"/>
</dbReference>
<dbReference type="PROSITE" id="PS50109">
    <property type="entry name" value="HIS_KIN"/>
    <property type="match status" value="1"/>
</dbReference>
<dbReference type="InterPro" id="IPR005467">
    <property type="entry name" value="His_kinase_dom"/>
</dbReference>
<dbReference type="Pfam" id="PF02518">
    <property type="entry name" value="HATPase_c"/>
    <property type="match status" value="1"/>
</dbReference>
<keyword evidence="10" id="KW-0067">ATP-binding</keyword>
<evidence type="ECO:0000256" key="7">
    <source>
        <dbReference type="ARBA" id="ARBA00022692"/>
    </source>
</evidence>
<feature type="domain" description="HAMP" evidence="16">
    <location>
        <begin position="208"/>
        <end position="260"/>
    </location>
</feature>
<keyword evidence="9 17" id="KW-0418">Kinase</keyword>
<evidence type="ECO:0000256" key="9">
    <source>
        <dbReference type="ARBA" id="ARBA00022777"/>
    </source>
</evidence>
<evidence type="ECO:0000313" key="17">
    <source>
        <dbReference type="EMBL" id="MBZ2387368.1"/>
    </source>
</evidence>
<dbReference type="SMART" id="SM00388">
    <property type="entry name" value="HisKA"/>
    <property type="match status" value="1"/>
</dbReference>
<keyword evidence="11 14" id="KW-1133">Transmembrane helix</keyword>
<dbReference type="InterPro" id="IPR003594">
    <property type="entry name" value="HATPase_dom"/>
</dbReference>
<keyword evidence="13 14" id="KW-0472">Membrane</keyword>
<evidence type="ECO:0000256" key="2">
    <source>
        <dbReference type="ARBA" id="ARBA00004651"/>
    </source>
</evidence>
<evidence type="ECO:0000259" key="16">
    <source>
        <dbReference type="PROSITE" id="PS50885"/>
    </source>
</evidence>
<keyword evidence="12" id="KW-0902">Two-component regulatory system</keyword>
<dbReference type="SUPFAM" id="SSF55874">
    <property type="entry name" value="ATPase domain of HSP90 chaperone/DNA topoisomerase II/histidine kinase"/>
    <property type="match status" value="1"/>
</dbReference>
<evidence type="ECO:0000256" key="6">
    <source>
        <dbReference type="ARBA" id="ARBA00022679"/>
    </source>
</evidence>
<evidence type="ECO:0000256" key="11">
    <source>
        <dbReference type="ARBA" id="ARBA00022989"/>
    </source>
</evidence>
<feature type="domain" description="Histidine kinase" evidence="15">
    <location>
        <begin position="268"/>
        <end position="483"/>
    </location>
</feature>
<dbReference type="InterPro" id="IPR004358">
    <property type="entry name" value="Sig_transdc_His_kin-like_C"/>
</dbReference>
<keyword evidence="5" id="KW-0597">Phosphoprotein</keyword>
<evidence type="ECO:0000256" key="5">
    <source>
        <dbReference type="ARBA" id="ARBA00022553"/>
    </source>
</evidence>
<dbReference type="EC" id="2.7.13.3" evidence="3"/>
<protein>
    <recommendedName>
        <fullName evidence="3">histidine kinase</fullName>
        <ecNumber evidence="3">2.7.13.3</ecNumber>
    </recommendedName>
</protein>
<accession>A0ABS7T0Q7</accession>
<evidence type="ECO:0000256" key="14">
    <source>
        <dbReference type="SAM" id="Phobius"/>
    </source>
</evidence>
<feature type="transmembrane region" description="Helical" evidence="14">
    <location>
        <begin position="186"/>
        <end position="207"/>
    </location>
</feature>
<evidence type="ECO:0000259" key="15">
    <source>
        <dbReference type="PROSITE" id="PS50109"/>
    </source>
</evidence>
<evidence type="ECO:0000256" key="1">
    <source>
        <dbReference type="ARBA" id="ARBA00000085"/>
    </source>
</evidence>
<dbReference type="PROSITE" id="PS50885">
    <property type="entry name" value="HAMP"/>
    <property type="match status" value="1"/>
</dbReference>
<keyword evidence="4" id="KW-1003">Cell membrane</keyword>
<keyword evidence="8" id="KW-0547">Nucleotide-binding</keyword>
<evidence type="ECO:0000256" key="4">
    <source>
        <dbReference type="ARBA" id="ARBA00022475"/>
    </source>
</evidence>
<organism evidence="17 18">
    <name type="scientific">Anaerococcus murdochii</name>
    <dbReference type="NCBI Taxonomy" id="411577"/>
    <lineage>
        <taxon>Bacteria</taxon>
        <taxon>Bacillati</taxon>
        <taxon>Bacillota</taxon>
        <taxon>Tissierellia</taxon>
        <taxon>Tissierellales</taxon>
        <taxon>Peptoniphilaceae</taxon>
        <taxon>Anaerococcus</taxon>
    </lineage>
</organism>
<dbReference type="SMART" id="SM00387">
    <property type="entry name" value="HATPase_c"/>
    <property type="match status" value="1"/>
</dbReference>
<comment type="caution">
    <text evidence="17">The sequence shown here is derived from an EMBL/GenBank/DDBJ whole genome shotgun (WGS) entry which is preliminary data.</text>
</comment>
<dbReference type="EMBL" id="JAIPME010000002">
    <property type="protein sequence ID" value="MBZ2387368.1"/>
    <property type="molecule type" value="Genomic_DNA"/>
</dbReference>
<gene>
    <name evidence="17" type="ORF">K8P03_08745</name>
</gene>
<evidence type="ECO:0000256" key="3">
    <source>
        <dbReference type="ARBA" id="ARBA00012438"/>
    </source>
</evidence>
<evidence type="ECO:0000256" key="10">
    <source>
        <dbReference type="ARBA" id="ARBA00022840"/>
    </source>
</evidence>
<sequence>MEIGKSFKKTTETTKNLIGSKSIKYTVIKIIMLFVLTIVIGFEIFAYNSIKNYYESSLISSMKNQARISQLQYSSYMSRYDLQEVIIGDKNLFYRQNDSQVQILDNSGVVLFDSIASSEIGSILNTKDIIEAREGGTGINKDTNIDSKEQVLSISYPLKASDQQVGILRLTSSMDRVNKQINKDAFIYLLFGIIISILALLVSFIAAKSFIQPIKELIGVSEVLAQGDYTIKADDSREDEIAELASTINLLSENVVKREDMKNEFISSVSHELRTPLTSIKGWAITLQSETIQKDPDMVSQGLKIIESEGDRLSMMVEDLLDFSRISSSTFKYEKEKIDIVDLVKQVHTQLLPRCQSDGIKFTFTTYYKSLFINADTNRMKEVFINIIDNAIKFTDLGGNIDIVIDLNDNDIEISIKDDGEGIKEDEIAFVASKFYKGSSSKSQTGLGLSICEEIVKAHDGKLIIKSKYGMGTVVSVVLPRLEDEKTI</sequence>
<dbReference type="SMART" id="SM00304">
    <property type="entry name" value="HAMP"/>
    <property type="match status" value="1"/>
</dbReference>
<dbReference type="SUPFAM" id="SSF158472">
    <property type="entry name" value="HAMP domain-like"/>
    <property type="match status" value="1"/>
</dbReference>
<comment type="subcellular location">
    <subcellularLocation>
        <location evidence="2">Cell membrane</location>
        <topology evidence="2">Multi-pass membrane protein</topology>
    </subcellularLocation>
</comment>
<dbReference type="CDD" id="cd00082">
    <property type="entry name" value="HisKA"/>
    <property type="match status" value="1"/>
</dbReference>
<dbReference type="InterPro" id="IPR036890">
    <property type="entry name" value="HATPase_C_sf"/>
</dbReference>
<dbReference type="GO" id="GO:0016301">
    <property type="term" value="F:kinase activity"/>
    <property type="evidence" value="ECO:0007669"/>
    <property type="project" value="UniProtKB-KW"/>
</dbReference>
<feature type="transmembrane region" description="Helical" evidence="14">
    <location>
        <begin position="27"/>
        <end position="47"/>
    </location>
</feature>
<dbReference type="Gene3D" id="3.30.450.20">
    <property type="entry name" value="PAS domain"/>
    <property type="match status" value="1"/>
</dbReference>
<name>A0ABS7T0Q7_9FIRM</name>
<comment type="catalytic activity">
    <reaction evidence="1">
        <text>ATP + protein L-histidine = ADP + protein N-phospho-L-histidine.</text>
        <dbReference type="EC" id="2.7.13.3"/>
    </reaction>
</comment>
<dbReference type="CDD" id="cd06225">
    <property type="entry name" value="HAMP"/>
    <property type="match status" value="1"/>
</dbReference>
<reference evidence="17 18" key="1">
    <citation type="submission" date="2021-08" db="EMBL/GenBank/DDBJ databases">
        <title>FDA dAtabase for Regulatory Grade micrObial Sequences (FDA-ARGOS): Supporting development and validation of Infectious Disease Dx tests.</title>
        <authorList>
            <person name="Sproer C."/>
            <person name="Gronow S."/>
            <person name="Severitt S."/>
            <person name="Schroder I."/>
            <person name="Tallon L."/>
            <person name="Sadzewicz L."/>
            <person name="Zhao X."/>
            <person name="Boylan J."/>
            <person name="Ott S."/>
            <person name="Bowen H."/>
            <person name="Vavikolanu K."/>
            <person name="Hazen T."/>
            <person name="Aluvathingal J."/>
            <person name="Nadendla S."/>
            <person name="Lowell S."/>
            <person name="Myers T."/>
            <person name="Yan Y."/>
            <person name="Sichtig H."/>
        </authorList>
    </citation>
    <scope>NUCLEOTIDE SEQUENCE [LARGE SCALE GENOMIC DNA]</scope>
    <source>
        <strain evidence="17 18">FDAARGOS_1460</strain>
    </source>
</reference>
<dbReference type="RefSeq" id="WP_223420312.1">
    <property type="nucleotide sequence ID" value="NZ_JAIPME010000002.1"/>
</dbReference>
<dbReference type="Gene3D" id="3.30.565.10">
    <property type="entry name" value="Histidine kinase-like ATPase, C-terminal domain"/>
    <property type="match status" value="1"/>
</dbReference>
<dbReference type="CDD" id="cd00075">
    <property type="entry name" value="HATPase"/>
    <property type="match status" value="1"/>
</dbReference>
<dbReference type="InterPro" id="IPR050398">
    <property type="entry name" value="HssS/ArlS-like"/>
</dbReference>
<keyword evidence="6" id="KW-0808">Transferase</keyword>
<evidence type="ECO:0000256" key="13">
    <source>
        <dbReference type="ARBA" id="ARBA00023136"/>
    </source>
</evidence>
<keyword evidence="18" id="KW-1185">Reference proteome</keyword>
<dbReference type="Gene3D" id="1.10.287.130">
    <property type="match status" value="1"/>
</dbReference>
<evidence type="ECO:0000256" key="12">
    <source>
        <dbReference type="ARBA" id="ARBA00023012"/>
    </source>
</evidence>
<dbReference type="InterPro" id="IPR003660">
    <property type="entry name" value="HAMP_dom"/>
</dbReference>
<dbReference type="PRINTS" id="PR00344">
    <property type="entry name" value="BCTRLSENSOR"/>
</dbReference>
<evidence type="ECO:0000313" key="18">
    <source>
        <dbReference type="Proteomes" id="UP000734271"/>
    </source>
</evidence>
<dbReference type="PANTHER" id="PTHR45528">
    <property type="entry name" value="SENSOR HISTIDINE KINASE CPXA"/>
    <property type="match status" value="1"/>
</dbReference>
<dbReference type="Pfam" id="PF00672">
    <property type="entry name" value="HAMP"/>
    <property type="match status" value="1"/>
</dbReference>
<dbReference type="Proteomes" id="UP000734271">
    <property type="component" value="Unassembled WGS sequence"/>
</dbReference>